<dbReference type="PANTHER" id="PTHR43283:SF3">
    <property type="entry name" value="BETA-LACTAMASE FAMILY PROTEIN (AFU_ORTHOLOGUE AFUA_5G07500)"/>
    <property type="match status" value="1"/>
</dbReference>
<dbReference type="InterPro" id="IPR050789">
    <property type="entry name" value="Diverse_Enzym_Activities"/>
</dbReference>
<dbReference type="SUPFAM" id="SSF56601">
    <property type="entry name" value="beta-lactamase/transpeptidase-like"/>
    <property type="match status" value="1"/>
</dbReference>
<dbReference type="InterPro" id="IPR001466">
    <property type="entry name" value="Beta-lactam-related"/>
</dbReference>
<sequence>MMNFTKLTAYLDTFYNEKNIPGLGVAMYHKHQPVYEHYTGFSDVENQVPFRRDSIFKLYSATKVVTCTALLQLLERGKYKLTDSLYEYIPEFKHMLVRHSLPDGTVDLVPSQNPITIEHLFTMTAGIETIHTDAVHKAVAESNSEGRTLAVIRAVAQEPLAFEPGSHFKYTACHDVLGALLEVITGQSFGQYLQENIFDPLEMKDTSFQLKDESRFCKLYNRFNGKTHTAESVGETFKLKPGPAYESGGGGLYSTVSDYIIFAEALCNYGLAPNGVRILKPDTVDAMRSNRLSRTAQQDFAKFGGGSKLGYSYGLGVRTLVNPEDNNALSQHGEFGWDGARGCYVVMDPESEVTLFYAQQEQGSEWYRWHGTIRNYAYASIWDAEMPPTQYKSRRLEDI</sequence>
<feature type="domain" description="Beta-lactamase-related" evidence="1">
    <location>
        <begin position="10"/>
        <end position="364"/>
    </location>
</feature>
<dbReference type="Proteomes" id="UP001549098">
    <property type="component" value="Unassembled WGS sequence"/>
</dbReference>
<dbReference type="Gene3D" id="3.40.710.10">
    <property type="entry name" value="DD-peptidase/beta-lactamase superfamily"/>
    <property type="match status" value="1"/>
</dbReference>
<gene>
    <name evidence="2" type="ORF">ABID47_001189</name>
</gene>
<accession>A0ABV2EYD1</accession>
<proteinExistence type="predicted"/>
<evidence type="ECO:0000313" key="2">
    <source>
        <dbReference type="EMBL" id="MET3544595.1"/>
    </source>
</evidence>
<evidence type="ECO:0000259" key="1">
    <source>
        <dbReference type="Pfam" id="PF00144"/>
    </source>
</evidence>
<dbReference type="InterPro" id="IPR012338">
    <property type="entry name" value="Beta-lactam/transpept-like"/>
</dbReference>
<organism evidence="2 3">
    <name type="scientific">Paenibacillus favisporus</name>
    <dbReference type="NCBI Taxonomy" id="221028"/>
    <lineage>
        <taxon>Bacteria</taxon>
        <taxon>Bacillati</taxon>
        <taxon>Bacillota</taxon>
        <taxon>Bacilli</taxon>
        <taxon>Bacillales</taxon>
        <taxon>Paenibacillaceae</taxon>
        <taxon>Paenibacillus</taxon>
    </lineage>
</organism>
<keyword evidence="3" id="KW-1185">Reference proteome</keyword>
<dbReference type="RefSeq" id="WP_354495275.1">
    <property type="nucleotide sequence ID" value="NZ_JBEPLV010000001.1"/>
</dbReference>
<dbReference type="EMBL" id="JBEPLV010000001">
    <property type="protein sequence ID" value="MET3544595.1"/>
    <property type="molecule type" value="Genomic_DNA"/>
</dbReference>
<protein>
    <submittedName>
        <fullName evidence="2">CubicO group peptidase (Beta-lactamase class C family)</fullName>
    </submittedName>
</protein>
<dbReference type="Pfam" id="PF00144">
    <property type="entry name" value="Beta-lactamase"/>
    <property type="match status" value="1"/>
</dbReference>
<dbReference type="PANTHER" id="PTHR43283">
    <property type="entry name" value="BETA-LACTAMASE-RELATED"/>
    <property type="match status" value="1"/>
</dbReference>
<name>A0ABV2EYD1_9BACL</name>
<comment type="caution">
    <text evidence="2">The sequence shown here is derived from an EMBL/GenBank/DDBJ whole genome shotgun (WGS) entry which is preliminary data.</text>
</comment>
<evidence type="ECO:0000313" key="3">
    <source>
        <dbReference type="Proteomes" id="UP001549098"/>
    </source>
</evidence>
<reference evidence="2 3" key="1">
    <citation type="submission" date="2024-06" db="EMBL/GenBank/DDBJ databases">
        <title>Genomic Encyclopedia of Type Strains, Phase IV (KMG-IV): sequencing the most valuable type-strain genomes for metagenomic binning, comparative biology and taxonomic classification.</title>
        <authorList>
            <person name="Goeker M."/>
        </authorList>
    </citation>
    <scope>NUCLEOTIDE SEQUENCE [LARGE SCALE GENOMIC DNA]</scope>
    <source>
        <strain evidence="2 3">DSM 17253</strain>
    </source>
</reference>